<sequence>MKKYEYAEIKYQEKGILFSNTTEHRKLIDEYAKKGFQYIGFLPTEIDAKGSFRKIDLIFQTPE</sequence>
<proteinExistence type="predicted"/>
<reference evidence="1" key="1">
    <citation type="journal article" date="2021" name="PeerJ">
        <title>Extensive microbial diversity within the chicken gut microbiome revealed by metagenomics and culture.</title>
        <authorList>
            <person name="Gilroy R."/>
            <person name="Ravi A."/>
            <person name="Getino M."/>
            <person name="Pursley I."/>
            <person name="Horton D.L."/>
            <person name="Alikhan N.F."/>
            <person name="Baker D."/>
            <person name="Gharbi K."/>
            <person name="Hall N."/>
            <person name="Watson M."/>
            <person name="Adriaenssens E.M."/>
            <person name="Foster-Nyarko E."/>
            <person name="Jarju S."/>
            <person name="Secka A."/>
            <person name="Antonio M."/>
            <person name="Oren A."/>
            <person name="Chaudhuri R.R."/>
            <person name="La Ragione R."/>
            <person name="Hildebrand F."/>
            <person name="Pallen M.J."/>
        </authorList>
    </citation>
    <scope>NUCLEOTIDE SEQUENCE</scope>
    <source>
        <strain evidence="1">ChiSjej1B19-5720</strain>
    </source>
</reference>
<reference evidence="1" key="2">
    <citation type="submission" date="2021-04" db="EMBL/GenBank/DDBJ databases">
        <authorList>
            <person name="Gilroy R."/>
        </authorList>
    </citation>
    <scope>NUCLEOTIDE SEQUENCE</scope>
    <source>
        <strain evidence="1">ChiSjej1B19-5720</strain>
    </source>
</reference>
<accession>A0A9D2LS64</accession>
<dbReference type="EMBL" id="DWYZ01000146">
    <property type="protein sequence ID" value="HJB28630.1"/>
    <property type="molecule type" value="Genomic_DNA"/>
</dbReference>
<dbReference type="InterPro" id="IPR025234">
    <property type="entry name" value="YjzH-like"/>
</dbReference>
<protein>
    <submittedName>
        <fullName evidence="1">DUF4177 domain-containing protein</fullName>
    </submittedName>
</protein>
<dbReference type="Pfam" id="PF13783">
    <property type="entry name" value="DUF4177"/>
    <property type="match status" value="1"/>
</dbReference>
<evidence type="ECO:0000313" key="2">
    <source>
        <dbReference type="Proteomes" id="UP000823842"/>
    </source>
</evidence>
<dbReference type="AlphaFoldDB" id="A0A9D2LS64"/>
<name>A0A9D2LS64_9FIRM</name>
<dbReference type="Proteomes" id="UP000823842">
    <property type="component" value="Unassembled WGS sequence"/>
</dbReference>
<gene>
    <name evidence="1" type="ORF">IAA06_07525</name>
</gene>
<organism evidence="1 2">
    <name type="scientific">Candidatus Blautia faecavium</name>
    <dbReference type="NCBI Taxonomy" id="2838487"/>
    <lineage>
        <taxon>Bacteria</taxon>
        <taxon>Bacillati</taxon>
        <taxon>Bacillota</taxon>
        <taxon>Clostridia</taxon>
        <taxon>Lachnospirales</taxon>
        <taxon>Lachnospiraceae</taxon>
        <taxon>Blautia</taxon>
    </lineage>
</organism>
<comment type="caution">
    <text evidence="1">The sequence shown here is derived from an EMBL/GenBank/DDBJ whole genome shotgun (WGS) entry which is preliminary data.</text>
</comment>
<evidence type="ECO:0000313" key="1">
    <source>
        <dbReference type="EMBL" id="HJB28630.1"/>
    </source>
</evidence>